<dbReference type="EMBL" id="HAED01009881">
    <property type="protein sequence ID" value="SBQ96093.1"/>
    <property type="molecule type" value="Transcribed_RNA"/>
</dbReference>
<sequence length="72" mass="7525">GESHRRGLSWVLAPVSFQSVNPQPKQQPRHFCQGCDGVGVHSPGGGSAGVELPADFSEGENLTAGGCFFKTL</sequence>
<name>A0A1A8IG83_NOTKU</name>
<keyword evidence="1" id="KW-0966">Cell projection</keyword>
<reference evidence="1" key="1">
    <citation type="submission" date="2016-05" db="EMBL/GenBank/DDBJ databases">
        <authorList>
            <person name="Lavstsen T."/>
            <person name="Jespersen J.S."/>
        </authorList>
    </citation>
    <scope>NUCLEOTIDE SEQUENCE</scope>
    <source>
        <tissue evidence="1">Brain</tissue>
    </source>
</reference>
<organism evidence="1">
    <name type="scientific">Nothobranchius kuhntae</name>
    <name type="common">Beira killifish</name>
    <dbReference type="NCBI Taxonomy" id="321403"/>
    <lineage>
        <taxon>Eukaryota</taxon>
        <taxon>Metazoa</taxon>
        <taxon>Chordata</taxon>
        <taxon>Craniata</taxon>
        <taxon>Vertebrata</taxon>
        <taxon>Euteleostomi</taxon>
        <taxon>Actinopterygii</taxon>
        <taxon>Neopterygii</taxon>
        <taxon>Teleostei</taxon>
        <taxon>Neoteleostei</taxon>
        <taxon>Acanthomorphata</taxon>
        <taxon>Ovalentaria</taxon>
        <taxon>Atherinomorphae</taxon>
        <taxon>Cyprinodontiformes</taxon>
        <taxon>Nothobranchiidae</taxon>
        <taxon>Nothobranchius</taxon>
    </lineage>
</organism>
<keyword evidence="1" id="KW-0282">Flagellum</keyword>
<evidence type="ECO:0000313" key="1">
    <source>
        <dbReference type="EMBL" id="SBQ96093.1"/>
    </source>
</evidence>
<accession>A0A1A8IG83</accession>
<dbReference type="AlphaFoldDB" id="A0A1A8IG83"/>
<feature type="non-terminal residue" evidence="1">
    <location>
        <position position="72"/>
    </location>
</feature>
<keyword evidence="1" id="KW-0969">Cilium</keyword>
<feature type="non-terminal residue" evidence="1">
    <location>
        <position position="1"/>
    </location>
</feature>
<gene>
    <name evidence="1" type="primary">IFT80</name>
</gene>
<protein>
    <submittedName>
        <fullName evidence="1">Intraflagellar transport 80 homolog</fullName>
    </submittedName>
</protein>
<reference evidence="1" key="2">
    <citation type="submission" date="2016-06" db="EMBL/GenBank/DDBJ databases">
        <title>The genome of a short-lived fish provides insights into sex chromosome evolution and the genetic control of aging.</title>
        <authorList>
            <person name="Reichwald K."/>
            <person name="Felder M."/>
            <person name="Petzold A."/>
            <person name="Koch P."/>
            <person name="Groth M."/>
            <person name="Platzer M."/>
        </authorList>
    </citation>
    <scope>NUCLEOTIDE SEQUENCE</scope>
    <source>
        <tissue evidence="1">Brain</tissue>
    </source>
</reference>
<proteinExistence type="predicted"/>